<dbReference type="EMBL" id="CAMXCT030003323">
    <property type="protein sequence ID" value="CAL4791049.1"/>
    <property type="molecule type" value="Genomic_DNA"/>
</dbReference>
<feature type="non-terminal residue" evidence="1">
    <location>
        <position position="176"/>
    </location>
</feature>
<dbReference type="Proteomes" id="UP001152797">
    <property type="component" value="Unassembled WGS sequence"/>
</dbReference>
<dbReference type="Pfam" id="PF00702">
    <property type="entry name" value="Hydrolase"/>
    <property type="match status" value="1"/>
</dbReference>
<dbReference type="AlphaFoldDB" id="A0A9P1D711"/>
<protein>
    <submittedName>
        <fullName evidence="3">Pre-mRNA-processing factor 40-like A</fullName>
    </submittedName>
</protein>
<reference evidence="1" key="1">
    <citation type="submission" date="2022-10" db="EMBL/GenBank/DDBJ databases">
        <authorList>
            <person name="Chen Y."/>
            <person name="Dougan E. K."/>
            <person name="Chan C."/>
            <person name="Rhodes N."/>
            <person name="Thang M."/>
        </authorList>
    </citation>
    <scope>NUCLEOTIDE SEQUENCE</scope>
</reference>
<evidence type="ECO:0000313" key="1">
    <source>
        <dbReference type="EMBL" id="CAI4003737.1"/>
    </source>
</evidence>
<reference evidence="2" key="2">
    <citation type="submission" date="2024-04" db="EMBL/GenBank/DDBJ databases">
        <authorList>
            <person name="Chen Y."/>
            <person name="Shah S."/>
            <person name="Dougan E. K."/>
            <person name="Thang M."/>
            <person name="Chan C."/>
        </authorList>
    </citation>
    <scope>NUCLEOTIDE SEQUENCE [LARGE SCALE GENOMIC DNA]</scope>
</reference>
<gene>
    <name evidence="1" type="ORF">C1SCF055_LOCUS29583</name>
</gene>
<dbReference type="OrthoDB" id="187617at2759"/>
<evidence type="ECO:0000313" key="3">
    <source>
        <dbReference type="EMBL" id="CAL4791049.1"/>
    </source>
</evidence>
<accession>A0A9P1D711</accession>
<dbReference type="CDD" id="cd01427">
    <property type="entry name" value="HAD_like"/>
    <property type="match status" value="1"/>
</dbReference>
<dbReference type="Gene3D" id="3.40.50.1000">
    <property type="entry name" value="HAD superfamily/HAD-like"/>
    <property type="match status" value="1"/>
</dbReference>
<proteinExistence type="predicted"/>
<organism evidence="1">
    <name type="scientific">Cladocopium goreaui</name>
    <dbReference type="NCBI Taxonomy" id="2562237"/>
    <lineage>
        <taxon>Eukaryota</taxon>
        <taxon>Sar</taxon>
        <taxon>Alveolata</taxon>
        <taxon>Dinophyceae</taxon>
        <taxon>Suessiales</taxon>
        <taxon>Symbiodiniaceae</taxon>
        <taxon>Cladocopium</taxon>
    </lineage>
</organism>
<name>A0A9P1D711_9DINO</name>
<dbReference type="SUPFAM" id="SSF56784">
    <property type="entry name" value="HAD-like"/>
    <property type="match status" value="1"/>
</dbReference>
<comment type="caution">
    <text evidence="1">The sequence shown here is derived from an EMBL/GenBank/DDBJ whole genome shotgun (WGS) entry which is preliminary data.</text>
</comment>
<evidence type="ECO:0000313" key="2">
    <source>
        <dbReference type="EMBL" id="CAL1157112.1"/>
    </source>
</evidence>
<evidence type="ECO:0000313" key="4">
    <source>
        <dbReference type="Proteomes" id="UP001152797"/>
    </source>
</evidence>
<keyword evidence="4" id="KW-1185">Reference proteome</keyword>
<dbReference type="InterPro" id="IPR023214">
    <property type="entry name" value="HAD_sf"/>
</dbReference>
<dbReference type="InterPro" id="IPR036412">
    <property type="entry name" value="HAD-like_sf"/>
</dbReference>
<dbReference type="EMBL" id="CAMXCT020003323">
    <property type="protein sequence ID" value="CAL1157112.1"/>
    <property type="molecule type" value="Genomic_DNA"/>
</dbReference>
<sequence length="176" mass="19891">DPNFTAQIFGGRGRIEDLRRFFQALHRNLQRRLVIITTGFGPLVEAALERVDLLGFFFEVIGRDHPLSEVKQGRKDRIIKELQQQHGFSSLQTLFVDDDPANVLPAAEHRICRTVWVPRPTGGMDSIMLRMIREAAEDTTGESNRLFREDFSLAVGPPQIVGAPSLHAAVQTAYRR</sequence>
<dbReference type="EMBL" id="CAMXCT010003323">
    <property type="protein sequence ID" value="CAI4003737.1"/>
    <property type="molecule type" value="Genomic_DNA"/>
</dbReference>